<dbReference type="Pfam" id="PF01047">
    <property type="entry name" value="MarR"/>
    <property type="match status" value="1"/>
</dbReference>
<name>A0ABS0AEM7_9GAMM</name>
<dbReference type="PRINTS" id="PR00598">
    <property type="entry name" value="HTHMARR"/>
</dbReference>
<dbReference type="InterPro" id="IPR039422">
    <property type="entry name" value="MarR/SlyA-like"/>
</dbReference>
<dbReference type="PROSITE" id="PS50995">
    <property type="entry name" value="HTH_MARR_2"/>
    <property type="match status" value="1"/>
</dbReference>
<evidence type="ECO:0000259" key="2">
    <source>
        <dbReference type="PROSITE" id="PS50995"/>
    </source>
</evidence>
<dbReference type="RefSeq" id="WP_142947371.1">
    <property type="nucleotide sequence ID" value="NZ_ARXR01000007.1"/>
</dbReference>
<comment type="caution">
    <text evidence="3">The sequence shown here is derived from an EMBL/GenBank/DDBJ whole genome shotgun (WGS) entry which is preliminary data.</text>
</comment>
<sequence>MARHDEVLIALRQIIRATDLYSRKLSKVAGLTAPQLLILQATASHGEMTMGDIATEVSVSQATVTTILDRLEKRGLIERKRGERDKRRVYAYLTDAGRDIMERAPTPLQDEFMSRFSHLENWEQSLILSSLQRVAAMMNAGDIDASPVLDLGAIDRTQPAADGQRRRPRINPSFETDQK</sequence>
<gene>
    <name evidence="3" type="ORF">ISO4_01174</name>
</gene>
<dbReference type="PANTHER" id="PTHR33164">
    <property type="entry name" value="TRANSCRIPTIONAL REGULATOR, MARR FAMILY"/>
    <property type="match status" value="1"/>
</dbReference>
<evidence type="ECO:0000313" key="3">
    <source>
        <dbReference type="EMBL" id="MBF5052572.1"/>
    </source>
</evidence>
<dbReference type="SMART" id="SM00347">
    <property type="entry name" value="HTH_MARR"/>
    <property type="match status" value="1"/>
</dbReference>
<reference evidence="3 4" key="1">
    <citation type="submission" date="2012-09" db="EMBL/GenBank/DDBJ databases">
        <title>Genome Sequence of alkane-degrading Bacterium Alcanivorax venustensis ISO4.</title>
        <authorList>
            <person name="Lai Q."/>
            <person name="Shao Z."/>
        </authorList>
    </citation>
    <scope>NUCLEOTIDE SEQUENCE [LARGE SCALE GENOMIC DNA]</scope>
    <source>
        <strain evidence="3 4">ISO4</strain>
    </source>
</reference>
<dbReference type="CDD" id="cd00090">
    <property type="entry name" value="HTH_ARSR"/>
    <property type="match status" value="1"/>
</dbReference>
<dbReference type="InterPro" id="IPR000835">
    <property type="entry name" value="HTH_MarR-typ"/>
</dbReference>
<dbReference type="PROSITE" id="PS00356">
    <property type="entry name" value="HTH_LACI_1"/>
    <property type="match status" value="1"/>
</dbReference>
<feature type="domain" description="HTH marR-type" evidence="2">
    <location>
        <begin position="4"/>
        <end position="136"/>
    </location>
</feature>
<dbReference type="InterPro" id="IPR036390">
    <property type="entry name" value="WH_DNA-bd_sf"/>
</dbReference>
<dbReference type="EMBL" id="ARXR01000007">
    <property type="protein sequence ID" value="MBF5052572.1"/>
    <property type="molecule type" value="Genomic_DNA"/>
</dbReference>
<proteinExistence type="predicted"/>
<evidence type="ECO:0000313" key="4">
    <source>
        <dbReference type="Proteomes" id="UP000644441"/>
    </source>
</evidence>
<dbReference type="Gene3D" id="1.10.10.10">
    <property type="entry name" value="Winged helix-like DNA-binding domain superfamily/Winged helix DNA-binding domain"/>
    <property type="match status" value="1"/>
</dbReference>
<protein>
    <submittedName>
        <fullName evidence="3">MarR family transcriptional regulator</fullName>
    </submittedName>
</protein>
<dbReference type="PANTHER" id="PTHR33164:SF89">
    <property type="entry name" value="MARR FAMILY REGULATORY PROTEIN"/>
    <property type="match status" value="1"/>
</dbReference>
<accession>A0ABS0AEM7</accession>
<feature type="region of interest" description="Disordered" evidence="1">
    <location>
        <begin position="156"/>
        <end position="179"/>
    </location>
</feature>
<organism evidence="3 4">
    <name type="scientific">Alloalcanivorax venustensis ISO4</name>
    <dbReference type="NCBI Taxonomy" id="1177184"/>
    <lineage>
        <taxon>Bacteria</taxon>
        <taxon>Pseudomonadati</taxon>
        <taxon>Pseudomonadota</taxon>
        <taxon>Gammaproteobacteria</taxon>
        <taxon>Oceanospirillales</taxon>
        <taxon>Alcanivoracaceae</taxon>
        <taxon>Alloalcanivorax</taxon>
    </lineage>
</organism>
<dbReference type="InterPro" id="IPR036388">
    <property type="entry name" value="WH-like_DNA-bd_sf"/>
</dbReference>
<dbReference type="SUPFAM" id="SSF46785">
    <property type="entry name" value="Winged helix' DNA-binding domain"/>
    <property type="match status" value="1"/>
</dbReference>
<evidence type="ECO:0000256" key="1">
    <source>
        <dbReference type="SAM" id="MobiDB-lite"/>
    </source>
</evidence>
<dbReference type="Proteomes" id="UP000644441">
    <property type="component" value="Unassembled WGS sequence"/>
</dbReference>
<keyword evidence="4" id="KW-1185">Reference proteome</keyword>
<dbReference type="InterPro" id="IPR011991">
    <property type="entry name" value="ArsR-like_HTH"/>
</dbReference>